<feature type="region of interest" description="Disordered" evidence="1">
    <location>
        <begin position="43"/>
        <end position="67"/>
    </location>
</feature>
<reference evidence="2 3" key="1">
    <citation type="journal article" date="2020" name="FEMS Microbiol. Ecol.">
        <title>Temporal dynamics of bacterial communities during seed development and maturation.</title>
        <authorList>
            <person name="Chesneau G."/>
            <person name="Torres-Cortes G."/>
            <person name="Briand M."/>
            <person name="Darrasse A."/>
            <person name="Preveaux A."/>
            <person name="Marais C."/>
            <person name="Jacques M.A."/>
            <person name="Shade A."/>
            <person name="Barret M."/>
        </authorList>
    </citation>
    <scope>NUCLEOTIDE SEQUENCE [LARGE SCALE GENOMIC DNA]</scope>
    <source>
        <strain evidence="2 3">CFBP13723</strain>
    </source>
</reference>
<evidence type="ECO:0000256" key="1">
    <source>
        <dbReference type="SAM" id="MobiDB-lite"/>
    </source>
</evidence>
<organism evidence="2 3">
    <name type="scientific">Pseudomonas lutea</name>
    <dbReference type="NCBI Taxonomy" id="243924"/>
    <lineage>
        <taxon>Bacteria</taxon>
        <taxon>Pseudomonadati</taxon>
        <taxon>Pseudomonadota</taxon>
        <taxon>Gammaproteobacteria</taxon>
        <taxon>Pseudomonadales</taxon>
        <taxon>Pseudomonadaceae</taxon>
        <taxon>Pseudomonas</taxon>
    </lineage>
</organism>
<name>A0ABR9AD91_9PSED</name>
<evidence type="ECO:0000313" key="3">
    <source>
        <dbReference type="Proteomes" id="UP000625247"/>
    </source>
</evidence>
<proteinExistence type="predicted"/>
<dbReference type="Proteomes" id="UP000625247">
    <property type="component" value="Unassembled WGS sequence"/>
</dbReference>
<gene>
    <name evidence="2" type="ORF">IFT62_21845</name>
</gene>
<evidence type="ECO:0000313" key="2">
    <source>
        <dbReference type="EMBL" id="MBD8123849.1"/>
    </source>
</evidence>
<sequence>MKNGKLSSDEMAMRLIMAMPIETVQDTIQKVIDRLISGELSEADIPMPKFTDGQAHENEEDEVRMPSESEVKFADMVRYYSGSDRLELAIDRTFERIDSGELRPSGMPAAAQRFLGLSQGEE</sequence>
<protein>
    <submittedName>
        <fullName evidence="2">Uncharacterized protein</fullName>
    </submittedName>
</protein>
<accession>A0ABR9AD91</accession>
<dbReference type="EMBL" id="JACYNP010000012">
    <property type="protein sequence ID" value="MBD8123849.1"/>
    <property type="molecule type" value="Genomic_DNA"/>
</dbReference>
<dbReference type="RefSeq" id="WP_191945656.1">
    <property type="nucleotide sequence ID" value="NZ_JACYNP010000012.1"/>
</dbReference>
<comment type="caution">
    <text evidence="2">The sequence shown here is derived from an EMBL/GenBank/DDBJ whole genome shotgun (WGS) entry which is preliminary data.</text>
</comment>
<keyword evidence="3" id="KW-1185">Reference proteome</keyword>